<evidence type="ECO:0000313" key="2">
    <source>
        <dbReference type="Proteomes" id="UP001427805"/>
    </source>
</evidence>
<comment type="caution">
    <text evidence="1">The sequence shown here is derived from an EMBL/GenBank/DDBJ whole genome shotgun (WGS) entry which is preliminary data.</text>
</comment>
<dbReference type="InterPro" id="IPR039556">
    <property type="entry name" value="ICL/PEPM"/>
</dbReference>
<dbReference type="Gene3D" id="3.20.20.60">
    <property type="entry name" value="Phosphoenolpyruvate-binding domains"/>
    <property type="match status" value="1"/>
</dbReference>
<keyword evidence="1" id="KW-0456">Lyase</keyword>
<dbReference type="InterPro" id="IPR040442">
    <property type="entry name" value="Pyrv_kinase-like_dom_sf"/>
</dbReference>
<dbReference type="EMBL" id="JBDIZK010000001">
    <property type="protein sequence ID" value="MEN3745820.1"/>
    <property type="molecule type" value="Genomic_DNA"/>
</dbReference>
<keyword evidence="2" id="KW-1185">Reference proteome</keyword>
<dbReference type="PANTHER" id="PTHR42905">
    <property type="entry name" value="PHOSPHOENOLPYRUVATE CARBOXYLASE"/>
    <property type="match status" value="1"/>
</dbReference>
<reference evidence="1 2" key="1">
    <citation type="submission" date="2024-05" db="EMBL/GenBank/DDBJ databases">
        <title>Sphingomonas sp. HF-S3 16S ribosomal RNA gene Genome sequencing and assembly.</title>
        <authorList>
            <person name="Lee H."/>
        </authorList>
    </citation>
    <scope>NUCLEOTIDE SEQUENCE [LARGE SCALE GENOMIC DNA]</scope>
    <source>
        <strain evidence="1 2">HF-S3</strain>
    </source>
</reference>
<protein>
    <submittedName>
        <fullName evidence="1">Isocitrate lyase/PEP mutase family protein</fullName>
    </submittedName>
</protein>
<sequence>MADTRLRDRLASKQFFVVPGVQDMITAAMVDRVGFDIVYGSGYWLTASAYGLPDAGLVSYNQMLDRMQTVRSSCSAALIADADTGFGGLLNVDHTVRGYEAAGVSAIQIEDQEFPKKCGHTPYKRVVETQDMVDKVKVAVDARDQMLVIARTDARQSEGLDGTLRRLEAYAKAGADILFPEALTSEEEMRKVCETFEQPILCNMANGGLTPPMKGDTLAQIGFAFAIYPSLTSLVSAAAVELALTRLKDDLDGEPADIPLFDFKTFCSMIGFEKVWEFDRKWGQGR</sequence>
<accession>A0ABV0B2J2</accession>
<dbReference type="Proteomes" id="UP001427805">
    <property type="component" value="Unassembled WGS sequence"/>
</dbReference>
<dbReference type="GO" id="GO:0016829">
    <property type="term" value="F:lyase activity"/>
    <property type="evidence" value="ECO:0007669"/>
    <property type="project" value="UniProtKB-KW"/>
</dbReference>
<dbReference type="InterPro" id="IPR015813">
    <property type="entry name" value="Pyrv/PenolPyrv_kinase-like_dom"/>
</dbReference>
<gene>
    <name evidence="1" type="ORF">TPR58_01475</name>
</gene>
<dbReference type="RefSeq" id="WP_346244825.1">
    <property type="nucleotide sequence ID" value="NZ_JBDIZK010000001.1"/>
</dbReference>
<organism evidence="1 2">
    <name type="scientific">Sphingomonas rustica</name>
    <dbReference type="NCBI Taxonomy" id="3103142"/>
    <lineage>
        <taxon>Bacteria</taxon>
        <taxon>Pseudomonadati</taxon>
        <taxon>Pseudomonadota</taxon>
        <taxon>Alphaproteobacteria</taxon>
        <taxon>Sphingomonadales</taxon>
        <taxon>Sphingomonadaceae</taxon>
        <taxon>Sphingomonas</taxon>
    </lineage>
</organism>
<proteinExistence type="predicted"/>
<dbReference type="CDD" id="cd00377">
    <property type="entry name" value="ICL_PEPM"/>
    <property type="match status" value="1"/>
</dbReference>
<dbReference type="PANTHER" id="PTHR42905:SF2">
    <property type="entry name" value="PHOSPHOENOLPYRUVATE CARBOXYLASE FAMILY PROTEIN"/>
    <property type="match status" value="1"/>
</dbReference>
<evidence type="ECO:0000313" key="1">
    <source>
        <dbReference type="EMBL" id="MEN3745820.1"/>
    </source>
</evidence>
<dbReference type="SUPFAM" id="SSF51621">
    <property type="entry name" value="Phosphoenolpyruvate/pyruvate domain"/>
    <property type="match status" value="1"/>
</dbReference>
<dbReference type="Pfam" id="PF13714">
    <property type="entry name" value="PEP_mutase"/>
    <property type="match status" value="1"/>
</dbReference>
<name>A0ABV0B2J2_9SPHN</name>